<accession>A0AAW2TI73</accession>
<name>A0AAW2TI73_SESRA</name>
<comment type="caution">
    <text evidence="1">The sequence shown here is derived from an EMBL/GenBank/DDBJ whole genome shotgun (WGS) entry which is preliminary data.</text>
</comment>
<dbReference type="EMBL" id="JACGWJ010000008">
    <property type="protein sequence ID" value="KAL0404406.1"/>
    <property type="molecule type" value="Genomic_DNA"/>
</dbReference>
<organism evidence="1">
    <name type="scientific">Sesamum radiatum</name>
    <name type="common">Black benniseed</name>
    <dbReference type="NCBI Taxonomy" id="300843"/>
    <lineage>
        <taxon>Eukaryota</taxon>
        <taxon>Viridiplantae</taxon>
        <taxon>Streptophyta</taxon>
        <taxon>Embryophyta</taxon>
        <taxon>Tracheophyta</taxon>
        <taxon>Spermatophyta</taxon>
        <taxon>Magnoliopsida</taxon>
        <taxon>eudicotyledons</taxon>
        <taxon>Gunneridae</taxon>
        <taxon>Pentapetalae</taxon>
        <taxon>asterids</taxon>
        <taxon>lamiids</taxon>
        <taxon>Lamiales</taxon>
        <taxon>Pedaliaceae</taxon>
        <taxon>Sesamum</taxon>
    </lineage>
</organism>
<reference evidence="1" key="1">
    <citation type="submission" date="2020-06" db="EMBL/GenBank/DDBJ databases">
        <authorList>
            <person name="Li T."/>
            <person name="Hu X."/>
            <person name="Zhang T."/>
            <person name="Song X."/>
            <person name="Zhang H."/>
            <person name="Dai N."/>
            <person name="Sheng W."/>
            <person name="Hou X."/>
            <person name="Wei L."/>
        </authorList>
    </citation>
    <scope>NUCLEOTIDE SEQUENCE</scope>
    <source>
        <strain evidence="1">G02</strain>
        <tissue evidence="1">Leaf</tissue>
    </source>
</reference>
<proteinExistence type="predicted"/>
<protein>
    <submittedName>
        <fullName evidence="1">Uncharacterized protein</fullName>
    </submittedName>
</protein>
<reference evidence="1" key="2">
    <citation type="journal article" date="2024" name="Plant">
        <title>Genomic evolution and insights into agronomic trait innovations of Sesamum species.</title>
        <authorList>
            <person name="Miao H."/>
            <person name="Wang L."/>
            <person name="Qu L."/>
            <person name="Liu H."/>
            <person name="Sun Y."/>
            <person name="Le M."/>
            <person name="Wang Q."/>
            <person name="Wei S."/>
            <person name="Zheng Y."/>
            <person name="Lin W."/>
            <person name="Duan Y."/>
            <person name="Cao H."/>
            <person name="Xiong S."/>
            <person name="Wang X."/>
            <person name="Wei L."/>
            <person name="Li C."/>
            <person name="Ma Q."/>
            <person name="Ju M."/>
            <person name="Zhao R."/>
            <person name="Li G."/>
            <person name="Mu C."/>
            <person name="Tian Q."/>
            <person name="Mei H."/>
            <person name="Zhang T."/>
            <person name="Gao T."/>
            <person name="Zhang H."/>
        </authorList>
    </citation>
    <scope>NUCLEOTIDE SEQUENCE</scope>
    <source>
        <strain evidence="1">G02</strain>
    </source>
</reference>
<gene>
    <name evidence="1" type="ORF">Sradi_2081400</name>
</gene>
<sequence length="103" mass="11796">MRFFLSQVLKARYFPDSSPLDAKAGYRPSLTWRSIMSSKDIIIAGSRWRIGSGISTKIWKDPWLPRPSTFKPITPPSIGLEQAVVTALIDPDTKEWEKTHHRE</sequence>
<evidence type="ECO:0000313" key="1">
    <source>
        <dbReference type="EMBL" id="KAL0404406.1"/>
    </source>
</evidence>
<dbReference type="AlphaFoldDB" id="A0AAW2TI73"/>